<name>H1SD24_9BURK</name>
<reference evidence="1 2" key="1">
    <citation type="journal article" date="2012" name="J. Bacteriol.">
        <title>De Novo Genome Project of Cupriavidus basilensis OR16.</title>
        <authorList>
            <person name="Cserhati M."/>
            <person name="Kriszt B."/>
            <person name="Szoboszlay S."/>
            <person name="Toth A."/>
            <person name="Szabo I."/>
            <person name="Tancsics A."/>
            <person name="Nagy I."/>
            <person name="Horvath B."/>
            <person name="Nagy I."/>
            <person name="Kukolya J."/>
        </authorList>
    </citation>
    <scope>NUCLEOTIDE SEQUENCE [LARGE SCALE GENOMIC DNA]</scope>
    <source>
        <strain evidence="1 2">OR16</strain>
    </source>
</reference>
<dbReference type="Proteomes" id="UP000005808">
    <property type="component" value="Unassembled WGS sequence"/>
</dbReference>
<gene>
    <name evidence="1" type="ORF">OR16_30719</name>
</gene>
<proteinExistence type="predicted"/>
<dbReference type="OrthoDB" id="9947533at2"/>
<dbReference type="EMBL" id="AHJE01000087">
    <property type="protein sequence ID" value="EHP39570.1"/>
    <property type="molecule type" value="Genomic_DNA"/>
</dbReference>
<evidence type="ECO:0008006" key="3">
    <source>
        <dbReference type="Google" id="ProtNLM"/>
    </source>
</evidence>
<dbReference type="RefSeq" id="WP_006161837.1">
    <property type="nucleotide sequence ID" value="NZ_AHJE01000087.1"/>
</dbReference>
<accession>H1SD24</accession>
<dbReference type="PATRIC" id="fig|1127483.3.peg.6134"/>
<organism evidence="1 2">
    <name type="scientific">Cupriavidus basilensis OR16</name>
    <dbReference type="NCBI Taxonomy" id="1127483"/>
    <lineage>
        <taxon>Bacteria</taxon>
        <taxon>Pseudomonadati</taxon>
        <taxon>Pseudomonadota</taxon>
        <taxon>Betaproteobacteria</taxon>
        <taxon>Burkholderiales</taxon>
        <taxon>Burkholderiaceae</taxon>
        <taxon>Cupriavidus</taxon>
    </lineage>
</organism>
<evidence type="ECO:0000313" key="2">
    <source>
        <dbReference type="Proteomes" id="UP000005808"/>
    </source>
</evidence>
<dbReference type="AlphaFoldDB" id="H1SD24"/>
<evidence type="ECO:0000313" key="1">
    <source>
        <dbReference type="EMBL" id="EHP39570.1"/>
    </source>
</evidence>
<sequence>MTARQRRPRTAAEAREAAMEARLIAEPLLPANDPDPSHEATHQGCHELLRIRAHLESVITLLNLHAGDSRLHALLTPLKQQLD</sequence>
<comment type="caution">
    <text evidence="1">The sequence shown here is derived from an EMBL/GenBank/DDBJ whole genome shotgun (WGS) entry which is preliminary data.</text>
</comment>
<protein>
    <recommendedName>
        <fullName evidence="3">DUF1484 domain-containing protein</fullName>
    </recommendedName>
</protein>